<dbReference type="Proteomes" id="UP001303222">
    <property type="component" value="Unassembled WGS sequence"/>
</dbReference>
<reference evidence="1" key="1">
    <citation type="journal article" date="2023" name="Mol. Phylogenet. Evol.">
        <title>Genome-scale phylogeny and comparative genomics of the fungal order Sordariales.</title>
        <authorList>
            <person name="Hensen N."/>
            <person name="Bonometti L."/>
            <person name="Westerberg I."/>
            <person name="Brannstrom I.O."/>
            <person name="Guillou S."/>
            <person name="Cros-Aarteil S."/>
            <person name="Calhoun S."/>
            <person name="Haridas S."/>
            <person name="Kuo A."/>
            <person name="Mondo S."/>
            <person name="Pangilinan J."/>
            <person name="Riley R."/>
            <person name="LaButti K."/>
            <person name="Andreopoulos B."/>
            <person name="Lipzen A."/>
            <person name="Chen C."/>
            <person name="Yan M."/>
            <person name="Daum C."/>
            <person name="Ng V."/>
            <person name="Clum A."/>
            <person name="Steindorff A."/>
            <person name="Ohm R.A."/>
            <person name="Martin F."/>
            <person name="Silar P."/>
            <person name="Natvig D.O."/>
            <person name="Lalanne C."/>
            <person name="Gautier V."/>
            <person name="Ament-Velasquez S.L."/>
            <person name="Kruys A."/>
            <person name="Hutchinson M.I."/>
            <person name="Powell A.J."/>
            <person name="Barry K."/>
            <person name="Miller A.N."/>
            <person name="Grigoriev I.V."/>
            <person name="Debuchy R."/>
            <person name="Gladieux P."/>
            <person name="Hiltunen Thoren M."/>
            <person name="Johannesson H."/>
        </authorList>
    </citation>
    <scope>NUCLEOTIDE SEQUENCE</scope>
    <source>
        <strain evidence="1">CBS 626.80</strain>
    </source>
</reference>
<evidence type="ECO:0000313" key="1">
    <source>
        <dbReference type="EMBL" id="KAK3948520.1"/>
    </source>
</evidence>
<gene>
    <name evidence="1" type="ORF">QBC32DRAFT_54961</name>
</gene>
<dbReference type="AlphaFoldDB" id="A0AAN6NMC3"/>
<sequence>MPQAHTPLPREAYRLCIFCRNLEPTSKPCPKLEAGSAKSVLDLPPKMKEDVPLSAADETLLKWLQTQPSALCTRCRSYDPVRVFNFAEPPDTYEFTRDDGSLEAYTQDMRLHALESNEGVTDR</sequence>
<evidence type="ECO:0000313" key="2">
    <source>
        <dbReference type="Proteomes" id="UP001303222"/>
    </source>
</evidence>
<protein>
    <submittedName>
        <fullName evidence="1">Uncharacterized protein</fullName>
    </submittedName>
</protein>
<keyword evidence="2" id="KW-1185">Reference proteome</keyword>
<comment type="caution">
    <text evidence="1">The sequence shown here is derived from an EMBL/GenBank/DDBJ whole genome shotgun (WGS) entry which is preliminary data.</text>
</comment>
<organism evidence="1 2">
    <name type="scientific">Pseudoneurospora amorphoporcata</name>
    <dbReference type="NCBI Taxonomy" id="241081"/>
    <lineage>
        <taxon>Eukaryota</taxon>
        <taxon>Fungi</taxon>
        <taxon>Dikarya</taxon>
        <taxon>Ascomycota</taxon>
        <taxon>Pezizomycotina</taxon>
        <taxon>Sordariomycetes</taxon>
        <taxon>Sordariomycetidae</taxon>
        <taxon>Sordariales</taxon>
        <taxon>Sordariaceae</taxon>
        <taxon>Pseudoneurospora</taxon>
    </lineage>
</organism>
<name>A0AAN6NMC3_9PEZI</name>
<accession>A0AAN6NMC3</accession>
<reference evidence="1" key="2">
    <citation type="submission" date="2023-06" db="EMBL/GenBank/DDBJ databases">
        <authorList>
            <consortium name="Lawrence Berkeley National Laboratory"/>
            <person name="Mondo S.J."/>
            <person name="Hensen N."/>
            <person name="Bonometti L."/>
            <person name="Westerberg I."/>
            <person name="Brannstrom I.O."/>
            <person name="Guillou S."/>
            <person name="Cros-Aarteil S."/>
            <person name="Calhoun S."/>
            <person name="Haridas S."/>
            <person name="Kuo A."/>
            <person name="Pangilinan J."/>
            <person name="Riley R."/>
            <person name="Labutti K."/>
            <person name="Andreopoulos B."/>
            <person name="Lipzen A."/>
            <person name="Chen C."/>
            <person name="Yanf M."/>
            <person name="Daum C."/>
            <person name="Ng V."/>
            <person name="Clum A."/>
            <person name="Steindorff A."/>
            <person name="Ohm R."/>
            <person name="Martin F."/>
            <person name="Silar P."/>
            <person name="Natvig D."/>
            <person name="Lalanne C."/>
            <person name="Gautier V."/>
            <person name="Ament-Velasquez S.L."/>
            <person name="Kruys A."/>
            <person name="Hutchinson M.I."/>
            <person name="Powell A.J."/>
            <person name="Barry K."/>
            <person name="Miller A.N."/>
            <person name="Grigoriev I.V."/>
            <person name="Debuchy R."/>
            <person name="Gladieux P."/>
            <person name="Thoren M.H."/>
            <person name="Johannesson H."/>
        </authorList>
    </citation>
    <scope>NUCLEOTIDE SEQUENCE</scope>
    <source>
        <strain evidence="1">CBS 626.80</strain>
    </source>
</reference>
<proteinExistence type="predicted"/>
<dbReference type="EMBL" id="MU859259">
    <property type="protein sequence ID" value="KAK3948520.1"/>
    <property type="molecule type" value="Genomic_DNA"/>
</dbReference>